<evidence type="ECO:0000256" key="1">
    <source>
        <dbReference type="ARBA" id="ARBA00006252"/>
    </source>
</evidence>
<keyword evidence="5" id="KW-1185">Reference proteome</keyword>
<accession>A0ABW0I1Q0</accession>
<dbReference type="EC" id="1.-.-.-" evidence="4"/>
<feature type="domain" description="Flavodoxin-like fold" evidence="3">
    <location>
        <begin position="1"/>
        <end position="172"/>
    </location>
</feature>
<dbReference type="InterPro" id="IPR051545">
    <property type="entry name" value="NAD(P)H_dehydrogenase_qn"/>
</dbReference>
<evidence type="ECO:0000256" key="2">
    <source>
        <dbReference type="ARBA" id="ARBA00023002"/>
    </source>
</evidence>
<evidence type="ECO:0000313" key="4">
    <source>
        <dbReference type="EMBL" id="MFC5406351.1"/>
    </source>
</evidence>
<dbReference type="GO" id="GO:0016491">
    <property type="term" value="F:oxidoreductase activity"/>
    <property type="evidence" value="ECO:0007669"/>
    <property type="project" value="UniProtKB-KW"/>
</dbReference>
<comment type="similarity">
    <text evidence="1">Belongs to the NAD(P)H dehydrogenase (quinone) family.</text>
</comment>
<comment type="caution">
    <text evidence="4">The sequence shown here is derived from an EMBL/GenBank/DDBJ whole genome shotgun (WGS) entry which is preliminary data.</text>
</comment>
<dbReference type="EC" id="1.6.99.-" evidence="4"/>
<dbReference type="EMBL" id="JBHSMI010000052">
    <property type="protein sequence ID" value="MFC5406351.1"/>
    <property type="molecule type" value="Genomic_DNA"/>
</dbReference>
<proteinExistence type="inferred from homology"/>
<organism evidence="4 5">
    <name type="scientific">Cohnella soli</name>
    <dbReference type="NCBI Taxonomy" id="425005"/>
    <lineage>
        <taxon>Bacteria</taxon>
        <taxon>Bacillati</taxon>
        <taxon>Bacillota</taxon>
        <taxon>Bacilli</taxon>
        <taxon>Bacillales</taxon>
        <taxon>Paenibacillaceae</taxon>
        <taxon>Cohnella</taxon>
    </lineage>
</organism>
<reference evidence="5" key="1">
    <citation type="journal article" date="2019" name="Int. J. Syst. Evol. Microbiol.">
        <title>The Global Catalogue of Microorganisms (GCM) 10K type strain sequencing project: providing services to taxonomists for standard genome sequencing and annotation.</title>
        <authorList>
            <consortium name="The Broad Institute Genomics Platform"/>
            <consortium name="The Broad Institute Genome Sequencing Center for Infectious Disease"/>
            <person name="Wu L."/>
            <person name="Ma J."/>
        </authorList>
    </citation>
    <scope>NUCLEOTIDE SEQUENCE [LARGE SCALE GENOMIC DNA]</scope>
    <source>
        <strain evidence="5">CGMCC 1.18575</strain>
    </source>
</reference>
<evidence type="ECO:0000313" key="5">
    <source>
        <dbReference type="Proteomes" id="UP001596113"/>
    </source>
</evidence>
<dbReference type="PANTHER" id="PTHR10204:SF34">
    <property type="entry name" value="NAD(P)H DEHYDROGENASE [QUINONE] 1 ISOFORM 1"/>
    <property type="match status" value="1"/>
</dbReference>
<name>A0ABW0I1Q0_9BACL</name>
<dbReference type="Proteomes" id="UP001596113">
    <property type="component" value="Unassembled WGS sequence"/>
</dbReference>
<evidence type="ECO:0000259" key="3">
    <source>
        <dbReference type="Pfam" id="PF02525"/>
    </source>
</evidence>
<dbReference type="InterPro" id="IPR029039">
    <property type="entry name" value="Flavoprotein-like_sf"/>
</dbReference>
<dbReference type="PANTHER" id="PTHR10204">
    <property type="entry name" value="NAD P H OXIDOREDUCTASE-RELATED"/>
    <property type="match status" value="1"/>
</dbReference>
<dbReference type="RefSeq" id="WP_378138429.1">
    <property type="nucleotide sequence ID" value="NZ_JBHSMI010000052.1"/>
</dbReference>
<dbReference type="SUPFAM" id="SSF52218">
    <property type="entry name" value="Flavoproteins"/>
    <property type="match status" value="1"/>
</dbReference>
<keyword evidence="2 4" id="KW-0560">Oxidoreductase</keyword>
<gene>
    <name evidence="4" type="ORF">ACFPOF_26755</name>
</gene>
<dbReference type="Pfam" id="PF02525">
    <property type="entry name" value="Flavodoxin_2"/>
    <property type="match status" value="1"/>
</dbReference>
<dbReference type="Gene3D" id="3.40.50.360">
    <property type="match status" value="1"/>
</dbReference>
<sequence>MKHLIVYAHPRPRSFNRAIVDTVAESKRKEGHEVVVRDLYEIGFQPALGSTEMLGGVEEDVSLEQSYVSWADHVTFIYPLWWMGMPAVLKGYVDRVFSYGFAHKYVDGVQTGLLKGKTAALIHTQNKSQEEYEASGMEQSMRLTIDKGIFEYCGFEVTRHFVFDSILSSTAEERKNWFAMRSH</sequence>
<dbReference type="InterPro" id="IPR003680">
    <property type="entry name" value="Flavodoxin_fold"/>
</dbReference>
<protein>
    <submittedName>
        <fullName evidence="4">NAD(P)H-dependent oxidoreductase</fullName>
        <ecNumber evidence="4">1.-.-.-</ecNumber>
        <ecNumber evidence="4">1.6.99.-</ecNumber>
    </submittedName>
</protein>